<keyword evidence="1 2" id="KW-0597">Phosphoprotein</keyword>
<reference evidence="4 5" key="1">
    <citation type="submission" date="2018-05" db="EMBL/GenBank/DDBJ databases">
        <title>Draft genome of Methanospirillum lacunae Ki8-1.</title>
        <authorList>
            <person name="Dueholm M.S."/>
            <person name="Nielsen P.H."/>
            <person name="Bakmann L.F."/>
            <person name="Otzen D.E."/>
        </authorList>
    </citation>
    <scope>NUCLEOTIDE SEQUENCE [LARGE SCALE GENOMIC DNA]</scope>
    <source>
        <strain evidence="4 5">Ki8-1</strain>
    </source>
</reference>
<feature type="modified residue" description="4-aspartylphosphate" evidence="2">
    <location>
        <position position="54"/>
    </location>
</feature>
<dbReference type="Pfam" id="PF00072">
    <property type="entry name" value="Response_reg"/>
    <property type="match status" value="1"/>
</dbReference>
<dbReference type="PROSITE" id="PS50110">
    <property type="entry name" value="RESPONSE_REGULATORY"/>
    <property type="match status" value="1"/>
</dbReference>
<dbReference type="RefSeq" id="WP_109967681.1">
    <property type="nucleotide sequence ID" value="NZ_CP176093.1"/>
</dbReference>
<dbReference type="SMART" id="SM00448">
    <property type="entry name" value="REC"/>
    <property type="match status" value="1"/>
</dbReference>
<evidence type="ECO:0000256" key="1">
    <source>
        <dbReference type="ARBA" id="ARBA00022553"/>
    </source>
</evidence>
<accession>A0A2V2N2L7</accession>
<feature type="domain" description="Response regulatory" evidence="3">
    <location>
        <begin position="4"/>
        <end position="121"/>
    </location>
</feature>
<dbReference type="CDD" id="cd00156">
    <property type="entry name" value="REC"/>
    <property type="match status" value="1"/>
</dbReference>
<dbReference type="Proteomes" id="UP000245657">
    <property type="component" value="Unassembled WGS sequence"/>
</dbReference>
<evidence type="ECO:0000313" key="4">
    <source>
        <dbReference type="EMBL" id="PWR74402.1"/>
    </source>
</evidence>
<gene>
    <name evidence="4" type="ORF">DK846_04440</name>
</gene>
<protein>
    <submittedName>
        <fullName evidence="4">Two-component system response regulator</fullName>
    </submittedName>
</protein>
<dbReference type="PANTHER" id="PTHR44591">
    <property type="entry name" value="STRESS RESPONSE REGULATOR PROTEIN 1"/>
    <property type="match status" value="1"/>
</dbReference>
<name>A0A2V2N2L7_9EURY</name>
<dbReference type="EMBL" id="QGMY01000002">
    <property type="protein sequence ID" value="PWR74402.1"/>
    <property type="molecule type" value="Genomic_DNA"/>
</dbReference>
<dbReference type="AlphaFoldDB" id="A0A2V2N2L7"/>
<evidence type="ECO:0000256" key="2">
    <source>
        <dbReference type="PROSITE-ProRule" id="PRU00169"/>
    </source>
</evidence>
<proteinExistence type="predicted"/>
<evidence type="ECO:0000259" key="3">
    <source>
        <dbReference type="PROSITE" id="PS50110"/>
    </source>
</evidence>
<dbReference type="InterPro" id="IPR050595">
    <property type="entry name" value="Bact_response_regulator"/>
</dbReference>
<sequence>MSVEILVVDDEPALNELFVIGLKKYGFSTEGVLGGRECLDLLKDEYRPDLILLDMMMEPMDGWETLHHIKADPDFRKIPVIMQTGKNLTFKEAEQFSYYIEDYIMKPITPKRCVDIINEILEKQRIIQALIDKAHAKGCSESEIDHFVTIHRANDVSGRLMHLLEDRYGSSTGEQDPDSYGPEDFQIFRSKIKAEYDLLIQNMGINT</sequence>
<dbReference type="SUPFAM" id="SSF52172">
    <property type="entry name" value="CheY-like"/>
    <property type="match status" value="1"/>
</dbReference>
<dbReference type="GO" id="GO:0000160">
    <property type="term" value="P:phosphorelay signal transduction system"/>
    <property type="evidence" value="ECO:0007669"/>
    <property type="project" value="InterPro"/>
</dbReference>
<dbReference type="InterPro" id="IPR011006">
    <property type="entry name" value="CheY-like_superfamily"/>
</dbReference>
<dbReference type="GeneID" id="97549789"/>
<dbReference type="PANTHER" id="PTHR44591:SF3">
    <property type="entry name" value="RESPONSE REGULATORY DOMAIN-CONTAINING PROTEIN"/>
    <property type="match status" value="1"/>
</dbReference>
<keyword evidence="5" id="KW-1185">Reference proteome</keyword>
<organism evidence="4 5">
    <name type="scientific">Methanospirillum lacunae</name>
    <dbReference type="NCBI Taxonomy" id="668570"/>
    <lineage>
        <taxon>Archaea</taxon>
        <taxon>Methanobacteriati</taxon>
        <taxon>Methanobacteriota</taxon>
        <taxon>Stenosarchaea group</taxon>
        <taxon>Methanomicrobia</taxon>
        <taxon>Methanomicrobiales</taxon>
        <taxon>Methanospirillaceae</taxon>
        <taxon>Methanospirillum</taxon>
    </lineage>
</organism>
<dbReference type="Gene3D" id="3.40.50.2300">
    <property type="match status" value="1"/>
</dbReference>
<dbReference type="InterPro" id="IPR001789">
    <property type="entry name" value="Sig_transdc_resp-reg_receiver"/>
</dbReference>
<comment type="caution">
    <text evidence="4">The sequence shown here is derived from an EMBL/GenBank/DDBJ whole genome shotgun (WGS) entry which is preliminary data.</text>
</comment>
<evidence type="ECO:0000313" key="5">
    <source>
        <dbReference type="Proteomes" id="UP000245657"/>
    </source>
</evidence>
<dbReference type="OrthoDB" id="9652at2157"/>